<reference evidence="1 2" key="1">
    <citation type="submission" date="2016-10" db="EMBL/GenBank/DDBJ databases">
        <authorList>
            <person name="de Groot N.N."/>
        </authorList>
    </citation>
    <scope>NUCLEOTIDE SEQUENCE [LARGE SCALE GENOMIC DNA]</scope>
    <source>
        <strain evidence="1 2">DSM 6059</strain>
    </source>
</reference>
<proteinExistence type="predicted"/>
<organism evidence="1 2">
    <name type="scientific">Pseudoalteromonas denitrificans DSM 6059</name>
    <dbReference type="NCBI Taxonomy" id="1123010"/>
    <lineage>
        <taxon>Bacteria</taxon>
        <taxon>Pseudomonadati</taxon>
        <taxon>Pseudomonadota</taxon>
        <taxon>Gammaproteobacteria</taxon>
        <taxon>Alteromonadales</taxon>
        <taxon>Pseudoalteromonadaceae</taxon>
        <taxon>Pseudoalteromonas</taxon>
    </lineage>
</organism>
<protein>
    <recommendedName>
        <fullName evidence="3">Transposase</fullName>
    </recommendedName>
</protein>
<dbReference type="AlphaFoldDB" id="A0A1I1UIS2"/>
<evidence type="ECO:0008006" key="3">
    <source>
        <dbReference type="Google" id="ProtNLM"/>
    </source>
</evidence>
<dbReference type="Proteomes" id="UP000198862">
    <property type="component" value="Unassembled WGS sequence"/>
</dbReference>
<gene>
    <name evidence="1" type="ORF">SAMN02745724_05168</name>
</gene>
<accession>A0A1I1UIS2</accession>
<evidence type="ECO:0000313" key="2">
    <source>
        <dbReference type="Proteomes" id="UP000198862"/>
    </source>
</evidence>
<keyword evidence="2" id="KW-1185">Reference proteome</keyword>
<dbReference type="EMBL" id="FOLO01000085">
    <property type="protein sequence ID" value="SFD67840.1"/>
    <property type="molecule type" value="Genomic_DNA"/>
</dbReference>
<name>A0A1I1UIS2_9GAMM</name>
<evidence type="ECO:0000313" key="1">
    <source>
        <dbReference type="EMBL" id="SFD67840.1"/>
    </source>
</evidence>
<sequence length="57" mass="6684">MSRPLRLEFVGALYHVTSRGNERKPIFRNESDFSTFIDVLGTPIITKFKNRQSYFSD</sequence>
<dbReference type="STRING" id="1123010.SAMN02745724_05168"/>